<dbReference type="Proteomes" id="UP000784294">
    <property type="component" value="Unassembled WGS sequence"/>
</dbReference>
<sequence length="124" mass="13433">MSVKPISGLELPTIDEKEANEAIVSPLQLPSLAETMTFTSTSGSGSDQTVTAISIAGVERRRHPRPDPNDNSNQPLNIRDSDHKIRSALAGGQASVLVVFPDYLLLLACTDTVDVYNFTVRFSF</sequence>
<dbReference type="AlphaFoldDB" id="A0A3S5BWF1"/>
<evidence type="ECO:0000313" key="3">
    <source>
        <dbReference type="Proteomes" id="UP000784294"/>
    </source>
</evidence>
<keyword evidence="3" id="KW-1185">Reference proteome</keyword>
<evidence type="ECO:0000256" key="1">
    <source>
        <dbReference type="SAM" id="MobiDB-lite"/>
    </source>
</evidence>
<comment type="caution">
    <text evidence="2">The sequence shown here is derived from an EMBL/GenBank/DDBJ whole genome shotgun (WGS) entry which is preliminary data.</text>
</comment>
<accession>A0A3S5BWF1</accession>
<organism evidence="2 3">
    <name type="scientific">Protopolystoma xenopodis</name>
    <dbReference type="NCBI Taxonomy" id="117903"/>
    <lineage>
        <taxon>Eukaryota</taxon>
        <taxon>Metazoa</taxon>
        <taxon>Spiralia</taxon>
        <taxon>Lophotrochozoa</taxon>
        <taxon>Platyhelminthes</taxon>
        <taxon>Monogenea</taxon>
        <taxon>Polyopisthocotylea</taxon>
        <taxon>Polystomatidea</taxon>
        <taxon>Polystomatidae</taxon>
        <taxon>Protopolystoma</taxon>
    </lineage>
</organism>
<proteinExistence type="predicted"/>
<dbReference type="EMBL" id="CAAALY010052203">
    <property type="protein sequence ID" value="VEL21617.1"/>
    <property type="molecule type" value="Genomic_DNA"/>
</dbReference>
<feature type="region of interest" description="Disordered" evidence="1">
    <location>
        <begin position="57"/>
        <end position="80"/>
    </location>
</feature>
<protein>
    <submittedName>
        <fullName evidence="2">Uncharacterized protein</fullName>
    </submittedName>
</protein>
<reference evidence="2" key="1">
    <citation type="submission" date="2018-11" db="EMBL/GenBank/DDBJ databases">
        <authorList>
            <consortium name="Pathogen Informatics"/>
        </authorList>
    </citation>
    <scope>NUCLEOTIDE SEQUENCE</scope>
</reference>
<gene>
    <name evidence="2" type="ORF">PXEA_LOCUS15057</name>
</gene>
<name>A0A3S5BWF1_9PLAT</name>
<evidence type="ECO:0000313" key="2">
    <source>
        <dbReference type="EMBL" id="VEL21617.1"/>
    </source>
</evidence>